<feature type="region of interest" description="Disordered" evidence="6">
    <location>
        <begin position="298"/>
        <end position="324"/>
    </location>
</feature>
<reference evidence="9" key="1">
    <citation type="submission" date="2021-07" db="EMBL/GenBank/DDBJ databases">
        <authorList>
            <person name="Durling M."/>
        </authorList>
    </citation>
    <scope>NUCLEOTIDE SEQUENCE</scope>
</reference>
<comment type="similarity">
    <text evidence="5">Belongs to the SAT4 family.</text>
</comment>
<evidence type="ECO:0000256" key="6">
    <source>
        <dbReference type="SAM" id="MobiDB-lite"/>
    </source>
</evidence>
<feature type="transmembrane region" description="Helical" evidence="7">
    <location>
        <begin position="179"/>
        <end position="201"/>
    </location>
</feature>
<dbReference type="AlphaFoldDB" id="A0A9N9KQT8"/>
<evidence type="ECO:0000313" key="9">
    <source>
        <dbReference type="EMBL" id="CAG8951789.1"/>
    </source>
</evidence>
<dbReference type="PANTHER" id="PTHR33048:SF96">
    <property type="entry name" value="INTEGRAL MEMBRANE PROTEIN"/>
    <property type="match status" value="1"/>
</dbReference>
<dbReference type="Proteomes" id="UP000696280">
    <property type="component" value="Unassembled WGS sequence"/>
</dbReference>
<dbReference type="InterPro" id="IPR049326">
    <property type="entry name" value="Rhodopsin_dom_fungi"/>
</dbReference>
<dbReference type="EMBL" id="CAJVRL010000044">
    <property type="protein sequence ID" value="CAG8951789.1"/>
    <property type="molecule type" value="Genomic_DNA"/>
</dbReference>
<feature type="transmembrane region" description="Helical" evidence="7">
    <location>
        <begin position="213"/>
        <end position="233"/>
    </location>
</feature>
<evidence type="ECO:0000256" key="3">
    <source>
        <dbReference type="ARBA" id="ARBA00022989"/>
    </source>
</evidence>
<feature type="compositionally biased region" description="Polar residues" evidence="6">
    <location>
        <begin position="390"/>
        <end position="403"/>
    </location>
</feature>
<feature type="transmembrane region" description="Helical" evidence="7">
    <location>
        <begin position="12"/>
        <end position="30"/>
    </location>
</feature>
<evidence type="ECO:0000256" key="4">
    <source>
        <dbReference type="ARBA" id="ARBA00023136"/>
    </source>
</evidence>
<dbReference type="InterPro" id="IPR052337">
    <property type="entry name" value="SAT4-like"/>
</dbReference>
<dbReference type="PANTHER" id="PTHR33048">
    <property type="entry name" value="PTH11-LIKE INTEGRAL MEMBRANE PROTEIN (AFU_ORTHOLOGUE AFUA_5G11245)"/>
    <property type="match status" value="1"/>
</dbReference>
<dbReference type="Pfam" id="PF20684">
    <property type="entry name" value="Fung_rhodopsin"/>
    <property type="match status" value="1"/>
</dbReference>
<sequence length="434" mass="47278">MAENRGPQVQGVAILFMILAWTFVGLRCYVRAIMIKGFGIDDWLAVISLIFFTIYCTFVSLGVSKGTGQHLVDLPPENIPIAVKASPTLISFWWWCCELSYVASTAFLKVSIAIFLARICVAKPQRIAIWVVGVSTVLYSIFYFFVIVFQCNPAPYFWTQYLGAQGTCLPSSWITITTYTHGAVSVVSDWTLGILPVFLLWDLQMNVRTKIMVGMILSLGAVGSVSTIVRLPYIQQLGLKDFLYATTDVAIWSTVEPGIGLTASAMATLRPLFADFFSRSKLFGGTTPAGTLGRTTGQWAGKPREHQHIHSGSTTGLTSSSKDDHDVELGYKLRSDIKGSKNLGMTTTVIASREDAELRKDKCGNKRWTKSASSRASEENGRLGSRGGLSDNTLEPVPTNNMPGQGWGVTKTMSVRIGDERNGSSKSGGGGGFM</sequence>
<keyword evidence="3 7" id="KW-1133">Transmembrane helix</keyword>
<feature type="transmembrane region" description="Helical" evidence="7">
    <location>
        <begin position="127"/>
        <end position="149"/>
    </location>
</feature>
<dbReference type="GO" id="GO:0016020">
    <property type="term" value="C:membrane"/>
    <property type="evidence" value="ECO:0007669"/>
    <property type="project" value="UniProtKB-SubCell"/>
</dbReference>
<dbReference type="OrthoDB" id="3936451at2759"/>
<protein>
    <recommendedName>
        <fullName evidence="8">Rhodopsin domain-containing protein</fullName>
    </recommendedName>
</protein>
<evidence type="ECO:0000256" key="2">
    <source>
        <dbReference type="ARBA" id="ARBA00022692"/>
    </source>
</evidence>
<feature type="transmembrane region" description="Helical" evidence="7">
    <location>
        <begin position="42"/>
        <end position="63"/>
    </location>
</feature>
<keyword evidence="4 7" id="KW-0472">Membrane</keyword>
<evidence type="ECO:0000313" key="10">
    <source>
        <dbReference type="Proteomes" id="UP000696280"/>
    </source>
</evidence>
<comment type="caution">
    <text evidence="9">The sequence shown here is derived from an EMBL/GenBank/DDBJ whole genome shotgun (WGS) entry which is preliminary data.</text>
</comment>
<keyword evidence="2 7" id="KW-0812">Transmembrane</keyword>
<proteinExistence type="inferred from homology"/>
<feature type="domain" description="Rhodopsin" evidence="8">
    <location>
        <begin position="26"/>
        <end position="274"/>
    </location>
</feature>
<feature type="transmembrane region" description="Helical" evidence="7">
    <location>
        <begin position="92"/>
        <end position="115"/>
    </location>
</feature>
<organism evidence="9 10">
    <name type="scientific">Hymenoscyphus fraxineus</name>
    <dbReference type="NCBI Taxonomy" id="746836"/>
    <lineage>
        <taxon>Eukaryota</taxon>
        <taxon>Fungi</taxon>
        <taxon>Dikarya</taxon>
        <taxon>Ascomycota</taxon>
        <taxon>Pezizomycotina</taxon>
        <taxon>Leotiomycetes</taxon>
        <taxon>Helotiales</taxon>
        <taxon>Helotiaceae</taxon>
        <taxon>Hymenoscyphus</taxon>
    </lineage>
</organism>
<comment type="subcellular location">
    <subcellularLocation>
        <location evidence="1">Membrane</location>
        <topology evidence="1">Multi-pass membrane protein</topology>
    </subcellularLocation>
</comment>
<accession>A0A9N9KQT8</accession>
<gene>
    <name evidence="9" type="ORF">HYFRA_00005593</name>
</gene>
<evidence type="ECO:0000259" key="8">
    <source>
        <dbReference type="Pfam" id="PF20684"/>
    </source>
</evidence>
<evidence type="ECO:0000256" key="1">
    <source>
        <dbReference type="ARBA" id="ARBA00004141"/>
    </source>
</evidence>
<evidence type="ECO:0000256" key="7">
    <source>
        <dbReference type="SAM" id="Phobius"/>
    </source>
</evidence>
<evidence type="ECO:0000256" key="5">
    <source>
        <dbReference type="ARBA" id="ARBA00038359"/>
    </source>
</evidence>
<keyword evidence="10" id="KW-1185">Reference proteome</keyword>
<name>A0A9N9KQT8_9HELO</name>
<feature type="region of interest" description="Disordered" evidence="6">
    <location>
        <begin position="361"/>
        <end position="408"/>
    </location>
</feature>
<feature type="compositionally biased region" description="Low complexity" evidence="6">
    <location>
        <begin position="311"/>
        <end position="320"/>
    </location>
</feature>